<reference evidence="2 3" key="1">
    <citation type="submission" date="2024-03" db="EMBL/GenBank/DDBJ databases">
        <authorList>
            <person name="Gkanogiannis A."/>
            <person name="Becerra Lopez-Lavalle L."/>
        </authorList>
    </citation>
    <scope>NUCLEOTIDE SEQUENCE [LARGE SCALE GENOMIC DNA]</scope>
</reference>
<organism evidence="2 3">
    <name type="scientific">Citrullus colocynthis</name>
    <name type="common">colocynth</name>
    <dbReference type="NCBI Taxonomy" id="252529"/>
    <lineage>
        <taxon>Eukaryota</taxon>
        <taxon>Viridiplantae</taxon>
        <taxon>Streptophyta</taxon>
        <taxon>Embryophyta</taxon>
        <taxon>Tracheophyta</taxon>
        <taxon>Spermatophyta</taxon>
        <taxon>Magnoliopsida</taxon>
        <taxon>eudicotyledons</taxon>
        <taxon>Gunneridae</taxon>
        <taxon>Pentapetalae</taxon>
        <taxon>rosids</taxon>
        <taxon>fabids</taxon>
        <taxon>Cucurbitales</taxon>
        <taxon>Cucurbitaceae</taxon>
        <taxon>Benincaseae</taxon>
        <taxon>Citrullus</taxon>
    </lineage>
</organism>
<sequence length="199" mass="22976">MIPISTDNDILEMISLLTDERMMHVYIEQDPNEELDDMHNNSTDVSGVETDEELDDSNGKHISFNEEFDLQVQIEEDIESIYGLEEILNSPYNSDGEEIDGALEFRPETDMDHIRFCVVNGSSLWPKTSSEPLLPPIIQRPPGRPKRQRRRDVDEVVSSHKKKCIQSYRSKASLEHMQREVDLFVDMYSPVQVFEFGSP</sequence>
<evidence type="ECO:0000313" key="3">
    <source>
        <dbReference type="Proteomes" id="UP001642487"/>
    </source>
</evidence>
<accession>A0ABP0Y480</accession>
<keyword evidence="3" id="KW-1185">Reference proteome</keyword>
<name>A0ABP0Y480_9ROSI</name>
<feature type="region of interest" description="Disordered" evidence="1">
    <location>
        <begin position="130"/>
        <end position="153"/>
    </location>
</feature>
<protein>
    <submittedName>
        <fullName evidence="2">Uncharacterized protein</fullName>
    </submittedName>
</protein>
<dbReference type="EMBL" id="OZ021736">
    <property type="protein sequence ID" value="CAK9315239.1"/>
    <property type="molecule type" value="Genomic_DNA"/>
</dbReference>
<evidence type="ECO:0000256" key="1">
    <source>
        <dbReference type="SAM" id="MobiDB-lite"/>
    </source>
</evidence>
<dbReference type="Proteomes" id="UP001642487">
    <property type="component" value="Chromosome 2"/>
</dbReference>
<gene>
    <name evidence="2" type="ORF">CITCOLO1_LOCUS7023</name>
</gene>
<evidence type="ECO:0000313" key="2">
    <source>
        <dbReference type="EMBL" id="CAK9315239.1"/>
    </source>
</evidence>
<proteinExistence type="predicted"/>